<feature type="transmembrane region" description="Helical" evidence="1">
    <location>
        <begin position="12"/>
        <end position="40"/>
    </location>
</feature>
<keyword evidence="1" id="KW-1133">Transmembrane helix</keyword>
<keyword evidence="1" id="KW-0812">Transmembrane</keyword>
<evidence type="ECO:0000313" key="3">
    <source>
        <dbReference type="Proteomes" id="UP000004177"/>
    </source>
</evidence>
<comment type="caution">
    <text evidence="2">The sequence shown here is derived from an EMBL/GenBank/DDBJ whole genome shotgun (WGS) entry which is preliminary data.</text>
</comment>
<dbReference type="AlphaFoldDB" id="I9UG26"/>
<dbReference type="Proteomes" id="UP000004177">
    <property type="component" value="Unassembled WGS sequence"/>
</dbReference>
<organism evidence="2 3">
    <name type="scientific">Helicobacter pylori Hp H-6</name>
    <dbReference type="NCBI Taxonomy" id="992061"/>
    <lineage>
        <taxon>Bacteria</taxon>
        <taxon>Pseudomonadati</taxon>
        <taxon>Campylobacterota</taxon>
        <taxon>Epsilonproteobacteria</taxon>
        <taxon>Campylobacterales</taxon>
        <taxon>Helicobacteraceae</taxon>
        <taxon>Helicobacter</taxon>
    </lineage>
</organism>
<keyword evidence="1" id="KW-0472">Membrane</keyword>
<accession>I9UG26</accession>
<reference evidence="2 3" key="1">
    <citation type="journal article" date="2013" name="Pathog. Dis.">
        <title>Genome sequences of 65 Helicobacter pylori strains isolated from asymptomatic individuals and patients with gastric cancer, peptic ulcer disease, or gastritis.</title>
        <authorList>
            <person name="Blanchard T.G."/>
            <person name="Czinn S.J."/>
            <person name="Correa P."/>
            <person name="Nakazawa T."/>
            <person name="Keelan M."/>
            <person name="Morningstar L."/>
            <person name="Santana-Cruz I."/>
            <person name="Maroo A."/>
            <person name="McCracken C."/>
            <person name="Shefchek K."/>
            <person name="Daugherty S."/>
            <person name="Song Y."/>
            <person name="Fraser C.M."/>
            <person name="Fricke W.F."/>
        </authorList>
    </citation>
    <scope>NUCLEOTIDE SEQUENCE [LARGE SCALE GENOMIC DNA]</scope>
    <source>
        <strain evidence="2 3">Hp H-6</strain>
    </source>
</reference>
<dbReference type="EMBL" id="AKOZ01000006">
    <property type="protein sequence ID" value="EJB80846.1"/>
    <property type="molecule type" value="Genomic_DNA"/>
</dbReference>
<proteinExistence type="predicted"/>
<sequence>MKTHKILLDKKFVLNSAIIGRSMFFSVFYLFGMACSSLLWGGRFKRPPYF</sequence>
<gene>
    <name evidence="2" type="ORF">HPHPH6_1209</name>
</gene>
<evidence type="ECO:0000256" key="1">
    <source>
        <dbReference type="SAM" id="Phobius"/>
    </source>
</evidence>
<name>I9UG26_HELPX</name>
<dbReference type="PROSITE" id="PS51257">
    <property type="entry name" value="PROKAR_LIPOPROTEIN"/>
    <property type="match status" value="1"/>
</dbReference>
<evidence type="ECO:0000313" key="2">
    <source>
        <dbReference type="EMBL" id="EJB80846.1"/>
    </source>
</evidence>
<protein>
    <submittedName>
        <fullName evidence="2">Uncharacterized protein</fullName>
    </submittedName>
</protein>
<dbReference type="PATRIC" id="fig|992061.3.peg.1197"/>